<gene>
    <name evidence="1" type="ORF">OUZ56_004851</name>
</gene>
<comment type="caution">
    <text evidence="1">The sequence shown here is derived from an EMBL/GenBank/DDBJ whole genome shotgun (WGS) entry which is preliminary data.</text>
</comment>
<name>A0ABQ9YR19_9CRUS</name>
<dbReference type="Proteomes" id="UP001234178">
    <property type="component" value="Unassembled WGS sequence"/>
</dbReference>
<keyword evidence="2" id="KW-1185">Reference proteome</keyword>
<sequence length="113" mass="13065">MAIPRQRECPKKSTLSYRYLHGFPLDADKTLYKEQRSIKLVRKLVRPKDNLFRIRLNDPQEQKAIGVIIFSNAVSLNRVKSPSFRNKASTELSEITEIKDKEKANKTAPSLNH</sequence>
<proteinExistence type="predicted"/>
<dbReference type="EMBL" id="JAOYFB010000001">
    <property type="protein sequence ID" value="KAK4003066.1"/>
    <property type="molecule type" value="Genomic_DNA"/>
</dbReference>
<organism evidence="1 2">
    <name type="scientific">Daphnia magna</name>
    <dbReference type="NCBI Taxonomy" id="35525"/>
    <lineage>
        <taxon>Eukaryota</taxon>
        <taxon>Metazoa</taxon>
        <taxon>Ecdysozoa</taxon>
        <taxon>Arthropoda</taxon>
        <taxon>Crustacea</taxon>
        <taxon>Branchiopoda</taxon>
        <taxon>Diplostraca</taxon>
        <taxon>Cladocera</taxon>
        <taxon>Anomopoda</taxon>
        <taxon>Daphniidae</taxon>
        <taxon>Daphnia</taxon>
    </lineage>
</organism>
<accession>A0ABQ9YR19</accession>
<evidence type="ECO:0000313" key="1">
    <source>
        <dbReference type="EMBL" id="KAK4003066.1"/>
    </source>
</evidence>
<protein>
    <submittedName>
        <fullName evidence="1">Uncharacterized protein</fullName>
    </submittedName>
</protein>
<evidence type="ECO:0000313" key="2">
    <source>
        <dbReference type="Proteomes" id="UP001234178"/>
    </source>
</evidence>
<reference evidence="1 2" key="1">
    <citation type="journal article" date="2023" name="Nucleic Acids Res.">
        <title>The hologenome of Daphnia magna reveals possible DNA methylation and microbiome-mediated evolution of the host genome.</title>
        <authorList>
            <person name="Chaturvedi A."/>
            <person name="Li X."/>
            <person name="Dhandapani V."/>
            <person name="Marshall H."/>
            <person name="Kissane S."/>
            <person name="Cuenca-Cambronero M."/>
            <person name="Asole G."/>
            <person name="Calvet F."/>
            <person name="Ruiz-Romero M."/>
            <person name="Marangio P."/>
            <person name="Guigo R."/>
            <person name="Rago D."/>
            <person name="Mirbahai L."/>
            <person name="Eastwood N."/>
            <person name="Colbourne J.K."/>
            <person name="Zhou J."/>
            <person name="Mallon E."/>
            <person name="Orsini L."/>
        </authorList>
    </citation>
    <scope>NUCLEOTIDE SEQUENCE [LARGE SCALE GENOMIC DNA]</scope>
    <source>
        <strain evidence="1">LRV0_1</strain>
    </source>
</reference>